<comment type="caution">
    <text evidence="2">The sequence shown here is derived from an EMBL/GenBank/DDBJ whole genome shotgun (WGS) entry which is preliminary data.</text>
</comment>
<evidence type="ECO:0000313" key="2">
    <source>
        <dbReference type="EMBL" id="KAJ4321997.1"/>
    </source>
</evidence>
<gene>
    <name evidence="2" type="ORF">N0V84_005044</name>
</gene>
<feature type="compositionally biased region" description="Low complexity" evidence="1">
    <location>
        <begin position="211"/>
        <end position="226"/>
    </location>
</feature>
<sequence>MDFDQRMRQVDVFPLVLSPHESIFEDVIGSLGSLIPLDQGVEMEIQGEKVIACGFTMSFLGDMPRQDKNSGFKGPRDPKFCRSCFVGNDQEHVEKHFWKALSKLIKSNDIEFSPVDYIINCYAKVAQSNALMMSCRPSTTSINNIIIAARNAYRVLAHTAAITTKNNPRAKKTVDDIAASEASSESMAMGVDDEGSVASGSVTPMPEGFPGSRAGSASSRQSSRQS</sequence>
<feature type="region of interest" description="Disordered" evidence="1">
    <location>
        <begin position="167"/>
        <end position="226"/>
    </location>
</feature>
<protein>
    <submittedName>
        <fullName evidence="2">Uncharacterized protein</fullName>
    </submittedName>
</protein>
<keyword evidence="3" id="KW-1185">Reference proteome</keyword>
<accession>A0A9W9BQZ2</accession>
<name>A0A9W9BQZ2_9HYPO</name>
<feature type="compositionally biased region" description="Low complexity" evidence="1">
    <location>
        <begin position="179"/>
        <end position="189"/>
    </location>
</feature>
<proteinExistence type="predicted"/>
<evidence type="ECO:0000313" key="3">
    <source>
        <dbReference type="Proteomes" id="UP001140502"/>
    </source>
</evidence>
<dbReference type="OrthoDB" id="5154111at2759"/>
<dbReference type="Proteomes" id="UP001140502">
    <property type="component" value="Unassembled WGS sequence"/>
</dbReference>
<dbReference type="AlphaFoldDB" id="A0A9W9BQZ2"/>
<dbReference type="EMBL" id="JAPEUR010000088">
    <property type="protein sequence ID" value="KAJ4321997.1"/>
    <property type="molecule type" value="Genomic_DNA"/>
</dbReference>
<organism evidence="2 3">
    <name type="scientific">Fusarium piperis</name>
    <dbReference type="NCBI Taxonomy" id="1435070"/>
    <lineage>
        <taxon>Eukaryota</taxon>
        <taxon>Fungi</taxon>
        <taxon>Dikarya</taxon>
        <taxon>Ascomycota</taxon>
        <taxon>Pezizomycotina</taxon>
        <taxon>Sordariomycetes</taxon>
        <taxon>Hypocreomycetidae</taxon>
        <taxon>Hypocreales</taxon>
        <taxon>Nectriaceae</taxon>
        <taxon>Fusarium</taxon>
        <taxon>Fusarium solani species complex</taxon>
    </lineage>
</organism>
<reference evidence="2" key="1">
    <citation type="submission" date="2022-10" db="EMBL/GenBank/DDBJ databases">
        <title>Tapping the CABI collections for fungal endophytes: first genome assemblies for Collariella, Neodidymelliopsis, Ascochyta clinopodiicola, Didymella pomorum, Didymosphaeria variabile, Neocosmospora piperis and Neocucurbitaria cava.</title>
        <authorList>
            <person name="Hill R."/>
        </authorList>
    </citation>
    <scope>NUCLEOTIDE SEQUENCE</scope>
    <source>
        <strain evidence="2">IMI 366586</strain>
    </source>
</reference>
<evidence type="ECO:0000256" key="1">
    <source>
        <dbReference type="SAM" id="MobiDB-lite"/>
    </source>
</evidence>